<dbReference type="Proteomes" id="UP000681075">
    <property type="component" value="Unassembled WGS sequence"/>
</dbReference>
<comment type="caution">
    <text evidence="1">The sequence shown here is derived from an EMBL/GenBank/DDBJ whole genome shotgun (WGS) entry which is preliminary data.</text>
</comment>
<keyword evidence="2" id="KW-1185">Reference proteome</keyword>
<accession>A0A8S8XCT6</accession>
<protein>
    <submittedName>
        <fullName evidence="1">Uncharacterized protein</fullName>
    </submittedName>
</protein>
<gene>
    <name evidence="1" type="ORF">TMPK1_35200</name>
</gene>
<name>A0A8S8XCT6_9PROT</name>
<proteinExistence type="predicted"/>
<reference evidence="1" key="1">
    <citation type="submission" date="2021-02" db="EMBL/GenBank/DDBJ databases">
        <title>Genome sequence of Rhodospirillales sp. strain TMPK1 isolated from soil.</title>
        <authorList>
            <person name="Nakai R."/>
            <person name="Kusada H."/>
            <person name="Tamaki H."/>
        </authorList>
    </citation>
    <scope>NUCLEOTIDE SEQUENCE</scope>
    <source>
        <strain evidence="1">TMPK1</strain>
    </source>
</reference>
<dbReference type="AlphaFoldDB" id="A0A8S8XCT6"/>
<dbReference type="EMBL" id="BOPV01000001">
    <property type="protein sequence ID" value="GIL41283.1"/>
    <property type="molecule type" value="Genomic_DNA"/>
</dbReference>
<sequence length="75" mass="8233">MFADLTIRIDANVQASFDQPVRRDARLPIVFAPVSHLPDGAGKEWNRVGKPDAADLAVPPILGCVADERNRRRVA</sequence>
<evidence type="ECO:0000313" key="2">
    <source>
        <dbReference type="Proteomes" id="UP000681075"/>
    </source>
</evidence>
<organism evidence="1 2">
    <name type="scientific">Roseiterribacter gracilis</name>
    <dbReference type="NCBI Taxonomy" id="2812848"/>
    <lineage>
        <taxon>Bacteria</taxon>
        <taxon>Pseudomonadati</taxon>
        <taxon>Pseudomonadota</taxon>
        <taxon>Alphaproteobacteria</taxon>
        <taxon>Rhodospirillales</taxon>
        <taxon>Roseiterribacteraceae</taxon>
        <taxon>Roseiterribacter</taxon>
    </lineage>
</organism>
<evidence type="ECO:0000313" key="1">
    <source>
        <dbReference type="EMBL" id="GIL41283.1"/>
    </source>
</evidence>